<organism evidence="1">
    <name type="scientific">marine sediment metagenome</name>
    <dbReference type="NCBI Taxonomy" id="412755"/>
    <lineage>
        <taxon>unclassified sequences</taxon>
        <taxon>metagenomes</taxon>
        <taxon>ecological metagenomes</taxon>
    </lineage>
</organism>
<sequence>MVVTNARIMDNAVDESKIKDSAVQRIQLAPGEKFEIIDNIGFVILRAENDNRKVSIRGKIDKVRP</sequence>
<accession>A0A0F9MCL5</accession>
<evidence type="ECO:0000313" key="1">
    <source>
        <dbReference type="EMBL" id="KKM97081.1"/>
    </source>
</evidence>
<dbReference type="EMBL" id="LAZR01005794">
    <property type="protein sequence ID" value="KKM97081.1"/>
    <property type="molecule type" value="Genomic_DNA"/>
</dbReference>
<name>A0A0F9MCL5_9ZZZZ</name>
<gene>
    <name evidence="1" type="ORF">LCGC14_1171720</name>
</gene>
<proteinExistence type="predicted"/>
<comment type="caution">
    <text evidence="1">The sequence shown here is derived from an EMBL/GenBank/DDBJ whole genome shotgun (WGS) entry which is preliminary data.</text>
</comment>
<reference evidence="1" key="1">
    <citation type="journal article" date="2015" name="Nature">
        <title>Complex archaea that bridge the gap between prokaryotes and eukaryotes.</title>
        <authorList>
            <person name="Spang A."/>
            <person name="Saw J.H."/>
            <person name="Jorgensen S.L."/>
            <person name="Zaremba-Niedzwiedzka K."/>
            <person name="Martijn J."/>
            <person name="Lind A.E."/>
            <person name="van Eijk R."/>
            <person name="Schleper C."/>
            <person name="Guy L."/>
            <person name="Ettema T.J."/>
        </authorList>
    </citation>
    <scope>NUCLEOTIDE SEQUENCE</scope>
</reference>
<dbReference type="AlphaFoldDB" id="A0A0F9MCL5"/>
<protein>
    <submittedName>
        <fullName evidence="1">Uncharacterized protein</fullName>
    </submittedName>
</protein>